<evidence type="ECO:0000313" key="1">
    <source>
        <dbReference type="EMBL" id="OOR90244.1"/>
    </source>
</evidence>
<proteinExistence type="predicted"/>
<evidence type="ECO:0008006" key="5">
    <source>
        <dbReference type="Google" id="ProtNLM"/>
    </source>
</evidence>
<dbReference type="PROSITE" id="PS51257">
    <property type="entry name" value="PROKAR_LIPOPROTEIN"/>
    <property type="match status" value="1"/>
</dbReference>
<accession>A0A1T0A3E7</accession>
<dbReference type="EMBL" id="MUXU01000033">
    <property type="protein sequence ID" value="OOR90244.1"/>
    <property type="molecule type" value="Genomic_DNA"/>
</dbReference>
<keyword evidence="3" id="KW-1185">Reference proteome</keyword>
<evidence type="ECO:0000313" key="3">
    <source>
        <dbReference type="Proteomes" id="UP000190435"/>
    </source>
</evidence>
<evidence type="ECO:0000313" key="4">
    <source>
        <dbReference type="Proteomes" id="UP000255279"/>
    </source>
</evidence>
<dbReference type="STRING" id="34060.B0181_05065"/>
<evidence type="ECO:0000313" key="2">
    <source>
        <dbReference type="EMBL" id="STZ14532.1"/>
    </source>
</evidence>
<organism evidence="1 3">
    <name type="scientific">Moraxella caviae</name>
    <dbReference type="NCBI Taxonomy" id="34060"/>
    <lineage>
        <taxon>Bacteria</taxon>
        <taxon>Pseudomonadati</taxon>
        <taxon>Pseudomonadota</taxon>
        <taxon>Gammaproteobacteria</taxon>
        <taxon>Moraxellales</taxon>
        <taxon>Moraxellaceae</taxon>
        <taxon>Moraxella</taxon>
    </lineage>
</organism>
<protein>
    <recommendedName>
        <fullName evidence="5">Lipoprotein</fullName>
    </recommendedName>
</protein>
<dbReference type="Proteomes" id="UP000190435">
    <property type="component" value="Unassembled WGS sequence"/>
</dbReference>
<sequence>MKKLILAGLVSLALVGCGGSDKAEQAEATSNQTEASKDLGLTPKQINDGVETILKDAFSQISSDQAVKDWNTPIVVQDDMFVVNFSPALSLDGGIAKNGNVYEMKYSALAAQATPEEMMFFAFHAGALARTLSPELDKEQSAGEVVKLLSDVVTKASETKEVANNEVAIGKIVYKVGANPDKGILTLTVVPSE</sequence>
<dbReference type="AlphaFoldDB" id="A0A1T0A3E7"/>
<reference evidence="2 4" key="2">
    <citation type="submission" date="2018-06" db="EMBL/GenBank/DDBJ databases">
        <authorList>
            <consortium name="Pathogen Informatics"/>
            <person name="Doyle S."/>
        </authorList>
    </citation>
    <scope>NUCLEOTIDE SEQUENCE [LARGE SCALE GENOMIC DNA]</scope>
    <source>
        <strain evidence="2 4">NCTC10293</strain>
    </source>
</reference>
<reference evidence="1 3" key="1">
    <citation type="submission" date="2017-02" db="EMBL/GenBank/DDBJ databases">
        <title>Draft genome sequence of Moraxella caviae CCUG 355 type strain.</title>
        <authorList>
            <person name="Engstrom-Jakobsson H."/>
            <person name="Salva-Serra F."/>
            <person name="Thorell K."/>
            <person name="Gonzales-Siles L."/>
            <person name="Karlsson R."/>
            <person name="Boulund F."/>
            <person name="Engstrand L."/>
            <person name="Moore E."/>
        </authorList>
    </citation>
    <scope>NUCLEOTIDE SEQUENCE [LARGE SCALE GENOMIC DNA]</scope>
    <source>
        <strain evidence="1 3">CCUG 355</strain>
    </source>
</reference>
<dbReference type="RefSeq" id="WP_078276420.1">
    <property type="nucleotide sequence ID" value="NZ_CAACXO010000043.1"/>
</dbReference>
<dbReference type="EMBL" id="UGQE01000004">
    <property type="protein sequence ID" value="STZ14532.1"/>
    <property type="molecule type" value="Genomic_DNA"/>
</dbReference>
<name>A0A1T0A3E7_9GAMM</name>
<gene>
    <name evidence="1" type="ORF">B0181_05065</name>
    <name evidence="2" type="ORF">NCTC10293_02127</name>
</gene>
<dbReference type="Proteomes" id="UP000255279">
    <property type="component" value="Unassembled WGS sequence"/>
</dbReference>